<evidence type="ECO:0000256" key="1">
    <source>
        <dbReference type="ARBA" id="ARBA00022801"/>
    </source>
</evidence>
<gene>
    <name evidence="2" type="ORF">EI97DRAFT_435046</name>
</gene>
<dbReference type="SUPFAM" id="SSF56784">
    <property type="entry name" value="HAD-like"/>
    <property type="match status" value="1"/>
</dbReference>
<organism evidence="2 3">
    <name type="scientific">Westerdykella ornata</name>
    <dbReference type="NCBI Taxonomy" id="318751"/>
    <lineage>
        <taxon>Eukaryota</taxon>
        <taxon>Fungi</taxon>
        <taxon>Dikarya</taxon>
        <taxon>Ascomycota</taxon>
        <taxon>Pezizomycotina</taxon>
        <taxon>Dothideomycetes</taxon>
        <taxon>Pleosporomycetidae</taxon>
        <taxon>Pleosporales</taxon>
        <taxon>Sporormiaceae</taxon>
        <taxon>Westerdykella</taxon>
    </lineage>
</organism>
<dbReference type="EMBL" id="ML986502">
    <property type="protein sequence ID" value="KAF2274501.1"/>
    <property type="molecule type" value="Genomic_DNA"/>
</dbReference>
<dbReference type="InterPro" id="IPR036412">
    <property type="entry name" value="HAD-like_sf"/>
</dbReference>
<protein>
    <submittedName>
        <fullName evidence="2">HAD-like protein</fullName>
    </submittedName>
</protein>
<dbReference type="Gene3D" id="3.40.50.1000">
    <property type="entry name" value="HAD superfamily/HAD-like"/>
    <property type="match status" value="1"/>
</dbReference>
<dbReference type="InterPro" id="IPR023214">
    <property type="entry name" value="HAD_sf"/>
</dbReference>
<evidence type="ECO:0000313" key="2">
    <source>
        <dbReference type="EMBL" id="KAF2274501.1"/>
    </source>
</evidence>
<dbReference type="GO" id="GO:0016787">
    <property type="term" value="F:hydrolase activity"/>
    <property type="evidence" value="ECO:0007669"/>
    <property type="project" value="UniProtKB-KW"/>
</dbReference>
<proteinExistence type="predicted"/>
<dbReference type="GeneID" id="54551952"/>
<evidence type="ECO:0000313" key="3">
    <source>
        <dbReference type="Proteomes" id="UP000800097"/>
    </source>
</evidence>
<dbReference type="AlphaFoldDB" id="A0A6A6JD67"/>
<dbReference type="Proteomes" id="UP000800097">
    <property type="component" value="Unassembled WGS sequence"/>
</dbReference>
<keyword evidence="1" id="KW-0378">Hydrolase</keyword>
<sequence length="241" mass="27205">MSKLTDFRLLSFDVYGTLIDWETGLVNALQPVLDRNGISNLDKETILRTCQEVESVQQQKTPGMIYSDVLTTIHPELVKRLGCGPPTPEESKAFGDSVGVWPAFPDTLPGLQRLAKHYKLVLLSNVDNISFHGTHTGPLRNFPFDAVLTAQDIGCYKPDHRTFEYMLKYVKEKFGVEKEQVLQTAQSQFHDQQPCRELGIKGAWIARYGAAYGHVDEPVYDWKFATLEKMAEAVEREAVAK</sequence>
<dbReference type="PANTHER" id="PTHR43316:SF9">
    <property type="entry name" value="ACID DEHALOGENASE, PUTATIVE (AFU_ORTHOLOGUE AFUA_6G14460)-RELATED"/>
    <property type="match status" value="1"/>
</dbReference>
<dbReference type="PANTHER" id="PTHR43316">
    <property type="entry name" value="HYDROLASE, HALOACID DELAHOGENASE-RELATED"/>
    <property type="match status" value="1"/>
</dbReference>
<keyword evidence="3" id="KW-1185">Reference proteome</keyword>
<dbReference type="RefSeq" id="XP_033652040.1">
    <property type="nucleotide sequence ID" value="XM_033798777.1"/>
</dbReference>
<name>A0A6A6JD67_WESOR</name>
<reference evidence="2" key="1">
    <citation type="journal article" date="2020" name="Stud. Mycol.">
        <title>101 Dothideomycetes genomes: a test case for predicting lifestyles and emergence of pathogens.</title>
        <authorList>
            <person name="Haridas S."/>
            <person name="Albert R."/>
            <person name="Binder M."/>
            <person name="Bloem J."/>
            <person name="Labutti K."/>
            <person name="Salamov A."/>
            <person name="Andreopoulos B."/>
            <person name="Baker S."/>
            <person name="Barry K."/>
            <person name="Bills G."/>
            <person name="Bluhm B."/>
            <person name="Cannon C."/>
            <person name="Castanera R."/>
            <person name="Culley D."/>
            <person name="Daum C."/>
            <person name="Ezra D."/>
            <person name="Gonzalez J."/>
            <person name="Henrissat B."/>
            <person name="Kuo A."/>
            <person name="Liang C."/>
            <person name="Lipzen A."/>
            <person name="Lutzoni F."/>
            <person name="Magnuson J."/>
            <person name="Mondo S."/>
            <person name="Nolan M."/>
            <person name="Ohm R."/>
            <person name="Pangilinan J."/>
            <person name="Park H.-J."/>
            <person name="Ramirez L."/>
            <person name="Alfaro M."/>
            <person name="Sun H."/>
            <person name="Tritt A."/>
            <person name="Yoshinaga Y."/>
            <person name="Zwiers L.-H."/>
            <person name="Turgeon B."/>
            <person name="Goodwin S."/>
            <person name="Spatafora J."/>
            <person name="Crous P."/>
            <person name="Grigoriev I."/>
        </authorList>
    </citation>
    <scope>NUCLEOTIDE SEQUENCE</scope>
    <source>
        <strain evidence="2">CBS 379.55</strain>
    </source>
</reference>
<dbReference type="OrthoDB" id="444127at2759"/>
<dbReference type="InterPro" id="IPR051540">
    <property type="entry name" value="S-2-haloacid_dehalogenase"/>
</dbReference>
<dbReference type="Gene3D" id="1.10.150.750">
    <property type="match status" value="1"/>
</dbReference>
<accession>A0A6A6JD67</accession>